<dbReference type="AlphaFoldDB" id="A0A327L983"/>
<protein>
    <recommendedName>
        <fullName evidence="3">DOMON-like domain-containing protein</fullName>
    </recommendedName>
</protein>
<dbReference type="OrthoDB" id="190583at2"/>
<evidence type="ECO:0008006" key="3">
    <source>
        <dbReference type="Google" id="ProtNLM"/>
    </source>
</evidence>
<dbReference type="Gene3D" id="2.60.40.1190">
    <property type="match status" value="1"/>
</dbReference>
<accession>A0A327L983</accession>
<reference evidence="1 2" key="1">
    <citation type="submission" date="2017-07" db="EMBL/GenBank/DDBJ databases">
        <title>Draft Genome Sequences of Select Purple Nonsulfur Bacteria.</title>
        <authorList>
            <person name="Lasarre B."/>
            <person name="Mckinlay J.B."/>
        </authorList>
    </citation>
    <scope>NUCLEOTIDE SEQUENCE [LARGE SCALE GENOMIC DNA]</scope>
    <source>
        <strain evidence="1 2">DSM 5909</strain>
    </source>
</reference>
<evidence type="ECO:0000313" key="1">
    <source>
        <dbReference type="EMBL" id="RAI46082.1"/>
    </source>
</evidence>
<dbReference type="CDD" id="cd09627">
    <property type="entry name" value="DOMON_murB_like"/>
    <property type="match status" value="1"/>
</dbReference>
<comment type="caution">
    <text evidence="1">The sequence shown here is derived from an EMBL/GenBank/DDBJ whole genome shotgun (WGS) entry which is preliminary data.</text>
</comment>
<name>A0A327L983_9BRAD</name>
<dbReference type="EMBL" id="NPEX01000002">
    <property type="protein sequence ID" value="RAI46082.1"/>
    <property type="molecule type" value="Genomic_DNA"/>
</dbReference>
<proteinExistence type="predicted"/>
<gene>
    <name evidence="1" type="ORF">CH341_00515</name>
</gene>
<keyword evidence="2" id="KW-1185">Reference proteome</keyword>
<organism evidence="1 2">
    <name type="scientific">Rhodoplanes roseus</name>
    <dbReference type="NCBI Taxonomy" id="29409"/>
    <lineage>
        <taxon>Bacteria</taxon>
        <taxon>Pseudomonadati</taxon>
        <taxon>Pseudomonadota</taxon>
        <taxon>Alphaproteobacteria</taxon>
        <taxon>Hyphomicrobiales</taxon>
        <taxon>Nitrobacteraceae</taxon>
        <taxon>Rhodoplanes</taxon>
    </lineage>
</organism>
<dbReference type="Proteomes" id="UP000249130">
    <property type="component" value="Unassembled WGS sequence"/>
</dbReference>
<dbReference type="RefSeq" id="WP_111417082.1">
    <property type="nucleotide sequence ID" value="NZ_NPEX01000002.1"/>
</dbReference>
<evidence type="ECO:0000313" key="2">
    <source>
        <dbReference type="Proteomes" id="UP000249130"/>
    </source>
</evidence>
<sequence length="182" mass="19553">MRLPLHAHPDSPGPADTRIAVEVVRPAPGRLALAYEVTGRIAAIRWPAPAAPVRTDGLWRHTCLEAFLAPGPAEAYLEINLSPSTAWAVYRFDSYRSGMRAADALGAPAITPRAAPDRFVLAAVLDLAGLPELDPRRPWRLGLSAVIEDTEGRVSYWALAHPPGAPDFHHAAGFAHPLPPCT</sequence>